<dbReference type="SUPFAM" id="SSF143631">
    <property type="entry name" value="ApbE-like"/>
    <property type="match status" value="1"/>
</dbReference>
<comment type="similarity">
    <text evidence="11">Belongs to the ApbE family.</text>
</comment>
<keyword evidence="4 11" id="KW-0285">Flavoprotein</keyword>
<dbReference type="EMBL" id="CP088156">
    <property type="protein sequence ID" value="UFZ07884.1"/>
    <property type="molecule type" value="Genomic_DNA"/>
</dbReference>
<protein>
    <recommendedName>
        <fullName evidence="3 11">FAD:protein FMN transferase</fullName>
        <ecNumber evidence="2 11">2.7.1.180</ecNumber>
    </recommendedName>
    <alternativeName>
        <fullName evidence="9 11">Flavin transferase</fullName>
    </alternativeName>
</protein>
<keyword evidence="13" id="KW-1185">Reference proteome</keyword>
<keyword evidence="6 11" id="KW-0479">Metal-binding</keyword>
<dbReference type="GO" id="GO:0016740">
    <property type="term" value="F:transferase activity"/>
    <property type="evidence" value="ECO:0007669"/>
    <property type="project" value="UniProtKB-KW"/>
</dbReference>
<keyword evidence="7 11" id="KW-0274">FAD</keyword>
<evidence type="ECO:0000256" key="6">
    <source>
        <dbReference type="ARBA" id="ARBA00022723"/>
    </source>
</evidence>
<evidence type="ECO:0000256" key="11">
    <source>
        <dbReference type="PIRNR" id="PIRNR006268"/>
    </source>
</evidence>
<accession>A0ABY3RKH1</accession>
<evidence type="ECO:0000256" key="10">
    <source>
        <dbReference type="ARBA" id="ARBA00048540"/>
    </source>
</evidence>
<dbReference type="PANTHER" id="PTHR30040:SF2">
    <property type="entry name" value="FAD:PROTEIN FMN TRANSFERASE"/>
    <property type="match status" value="1"/>
</dbReference>
<dbReference type="PIRSF" id="PIRSF006268">
    <property type="entry name" value="ApbE"/>
    <property type="match status" value="1"/>
</dbReference>
<organism evidence="12 13">
    <name type="scientific">Bradyrhizobium ontarionense</name>
    <dbReference type="NCBI Taxonomy" id="2898149"/>
    <lineage>
        <taxon>Bacteria</taxon>
        <taxon>Pseudomonadati</taxon>
        <taxon>Pseudomonadota</taxon>
        <taxon>Alphaproteobacteria</taxon>
        <taxon>Hyphomicrobiales</taxon>
        <taxon>Nitrobacteraceae</taxon>
        <taxon>Bradyrhizobium</taxon>
    </lineage>
</organism>
<proteinExistence type="inferred from homology"/>
<evidence type="ECO:0000256" key="3">
    <source>
        <dbReference type="ARBA" id="ARBA00016337"/>
    </source>
</evidence>
<name>A0ABY3RKH1_9BRAD</name>
<dbReference type="RefSeq" id="WP_231327333.1">
    <property type="nucleotide sequence ID" value="NZ_CP088156.1"/>
</dbReference>
<comment type="cofactor">
    <cofactor evidence="1">
        <name>Mg(2+)</name>
        <dbReference type="ChEBI" id="CHEBI:18420"/>
    </cofactor>
</comment>
<evidence type="ECO:0000256" key="5">
    <source>
        <dbReference type="ARBA" id="ARBA00022679"/>
    </source>
</evidence>
<dbReference type="InterPro" id="IPR024932">
    <property type="entry name" value="ApbE"/>
</dbReference>
<dbReference type="Gene3D" id="3.10.520.10">
    <property type="entry name" value="ApbE-like domains"/>
    <property type="match status" value="1"/>
</dbReference>
<evidence type="ECO:0000256" key="1">
    <source>
        <dbReference type="ARBA" id="ARBA00001946"/>
    </source>
</evidence>
<dbReference type="Pfam" id="PF02424">
    <property type="entry name" value="ApbE"/>
    <property type="match status" value="1"/>
</dbReference>
<dbReference type="EC" id="2.7.1.180" evidence="2 11"/>
<evidence type="ECO:0000256" key="7">
    <source>
        <dbReference type="ARBA" id="ARBA00022827"/>
    </source>
</evidence>
<gene>
    <name evidence="12" type="ORF">LQG66_16965</name>
</gene>
<dbReference type="InterPro" id="IPR003374">
    <property type="entry name" value="ApbE-like_sf"/>
</dbReference>
<evidence type="ECO:0000256" key="4">
    <source>
        <dbReference type="ARBA" id="ARBA00022630"/>
    </source>
</evidence>
<keyword evidence="8 11" id="KW-0460">Magnesium</keyword>
<evidence type="ECO:0000313" key="12">
    <source>
        <dbReference type="EMBL" id="UFZ07884.1"/>
    </source>
</evidence>
<dbReference type="Proteomes" id="UP001431010">
    <property type="component" value="Chromosome"/>
</dbReference>
<evidence type="ECO:0000256" key="2">
    <source>
        <dbReference type="ARBA" id="ARBA00011955"/>
    </source>
</evidence>
<dbReference type="PANTHER" id="PTHR30040">
    <property type="entry name" value="THIAMINE BIOSYNTHESIS LIPOPROTEIN APBE"/>
    <property type="match status" value="1"/>
</dbReference>
<evidence type="ECO:0000256" key="9">
    <source>
        <dbReference type="ARBA" id="ARBA00031306"/>
    </source>
</evidence>
<comment type="catalytic activity">
    <reaction evidence="10 11">
        <text>L-threonyl-[protein] + FAD = FMN-L-threonyl-[protein] + AMP + H(+)</text>
        <dbReference type="Rhea" id="RHEA:36847"/>
        <dbReference type="Rhea" id="RHEA-COMP:11060"/>
        <dbReference type="Rhea" id="RHEA-COMP:11061"/>
        <dbReference type="ChEBI" id="CHEBI:15378"/>
        <dbReference type="ChEBI" id="CHEBI:30013"/>
        <dbReference type="ChEBI" id="CHEBI:57692"/>
        <dbReference type="ChEBI" id="CHEBI:74257"/>
        <dbReference type="ChEBI" id="CHEBI:456215"/>
        <dbReference type="EC" id="2.7.1.180"/>
    </reaction>
</comment>
<evidence type="ECO:0000256" key="8">
    <source>
        <dbReference type="ARBA" id="ARBA00022842"/>
    </source>
</evidence>
<reference evidence="12" key="1">
    <citation type="journal article" date="2024" name="Antonie Van Leeuwenhoek">
        <title>Bradyrhizobium ontarionense sp. nov., a novel bacterial symbiont isolated from Aeschynomene indica (Indian jointvetch), harbours photosynthesis, nitrogen fixation and nitrous oxide (N2O) reductase genes.</title>
        <authorList>
            <person name="Bromfield E.S.P."/>
            <person name="Cloutier S."/>
        </authorList>
    </citation>
    <scope>NUCLEOTIDE SEQUENCE</scope>
    <source>
        <strain evidence="12">A19</strain>
    </source>
</reference>
<sequence length="291" mass="30802">MPATSTSIRRARALLGTFVEIDVTDANRRDAESAVEAAFSAVADVHRLMSFHDADSDVSRLNREASSCAVMVHPWTYAVLKMALDVAQQSDGAFDIGVAGAPPLQQTGTSTVAAIELLADDQVRFGHPAVKIDLGGIAKGFAVDRALEALRSCGVRSAMVNAGGDLATFGPDARVVHIRDPLFPDRLLCQVEVSNEALATSARRFDPFRSADTTDTAVIEPTTRRPAHGVYGATVRAPTCMVADALTKVVMVAGERAAAPLAHFQANAMLITTNGDIHTTSNWQGVLQHAA</sequence>
<keyword evidence="5 11" id="KW-0808">Transferase</keyword>
<evidence type="ECO:0000313" key="13">
    <source>
        <dbReference type="Proteomes" id="UP001431010"/>
    </source>
</evidence>